<evidence type="ECO:0000313" key="5">
    <source>
        <dbReference type="Proteomes" id="UP001205919"/>
    </source>
</evidence>
<sequence>MSSVSLIKQDDEPRTVSNIRGGDGEARIFASPLPARGPLTLASRIELAPGASIGPHRHDSDEEVYAILSGEGVYVYDGGECPALPGDIFTTKKGMSHALKNRGGEPLVFFAVVAE</sequence>
<dbReference type="EMBL" id="JANFYT010000003">
    <property type="protein sequence ID" value="MCQ4813230.1"/>
    <property type="molecule type" value="Genomic_DNA"/>
</dbReference>
<gene>
    <name evidence="4" type="ORF">NE630_02185</name>
</gene>
<dbReference type="SUPFAM" id="SSF51182">
    <property type="entry name" value="RmlC-like cupins"/>
    <property type="match status" value="1"/>
</dbReference>
<reference evidence="4 5" key="1">
    <citation type="submission" date="2022-06" db="EMBL/GenBank/DDBJ databases">
        <title>Isolation of gut microbiota from human fecal samples.</title>
        <authorList>
            <person name="Pamer E.G."/>
            <person name="Barat B."/>
            <person name="Waligurski E."/>
            <person name="Medina S."/>
            <person name="Paddock L."/>
            <person name="Mostad J."/>
        </authorList>
    </citation>
    <scope>NUCLEOTIDE SEQUENCE [LARGE SCALE GENOMIC DNA]</scope>
    <source>
        <strain evidence="4 5">DFI.9.90</strain>
    </source>
</reference>
<keyword evidence="1" id="KW-0479">Metal-binding</keyword>
<organism evidence="4 5">
    <name type="scientific">Cloacibacillus evryensis</name>
    <dbReference type="NCBI Taxonomy" id="508460"/>
    <lineage>
        <taxon>Bacteria</taxon>
        <taxon>Thermotogati</taxon>
        <taxon>Synergistota</taxon>
        <taxon>Synergistia</taxon>
        <taxon>Synergistales</taxon>
        <taxon>Synergistaceae</taxon>
        <taxon>Cloacibacillus</taxon>
    </lineage>
</organism>
<dbReference type="GO" id="GO:0046872">
    <property type="term" value="F:metal ion binding"/>
    <property type="evidence" value="ECO:0007669"/>
    <property type="project" value="UniProtKB-KW"/>
</dbReference>
<name>A0AAW5JXG2_9BACT</name>
<evidence type="ECO:0000256" key="2">
    <source>
        <dbReference type="SAM" id="MobiDB-lite"/>
    </source>
</evidence>
<evidence type="ECO:0000259" key="3">
    <source>
        <dbReference type="Pfam" id="PF07883"/>
    </source>
</evidence>
<proteinExistence type="predicted"/>
<comment type="caution">
    <text evidence="4">The sequence shown here is derived from an EMBL/GenBank/DDBJ whole genome shotgun (WGS) entry which is preliminary data.</text>
</comment>
<dbReference type="Proteomes" id="UP001205919">
    <property type="component" value="Unassembled WGS sequence"/>
</dbReference>
<dbReference type="AlphaFoldDB" id="A0AAW5JXG2"/>
<dbReference type="PANTHER" id="PTHR35848:SF6">
    <property type="entry name" value="CUPIN TYPE-2 DOMAIN-CONTAINING PROTEIN"/>
    <property type="match status" value="1"/>
</dbReference>
<evidence type="ECO:0000256" key="1">
    <source>
        <dbReference type="ARBA" id="ARBA00022723"/>
    </source>
</evidence>
<dbReference type="Gene3D" id="2.60.120.10">
    <property type="entry name" value="Jelly Rolls"/>
    <property type="match status" value="1"/>
</dbReference>
<accession>A0AAW5JXG2</accession>
<keyword evidence="5" id="KW-1185">Reference proteome</keyword>
<dbReference type="InterPro" id="IPR014710">
    <property type="entry name" value="RmlC-like_jellyroll"/>
</dbReference>
<feature type="domain" description="Cupin type-2" evidence="3">
    <location>
        <begin position="44"/>
        <end position="112"/>
    </location>
</feature>
<dbReference type="RefSeq" id="WP_256181336.1">
    <property type="nucleotide sequence ID" value="NZ_CATXDJ010000069.1"/>
</dbReference>
<dbReference type="InterPro" id="IPR051610">
    <property type="entry name" value="GPI/OXD"/>
</dbReference>
<dbReference type="InterPro" id="IPR013096">
    <property type="entry name" value="Cupin_2"/>
</dbReference>
<protein>
    <submittedName>
        <fullName evidence="4">Cupin domain-containing protein</fullName>
    </submittedName>
</protein>
<dbReference type="PANTHER" id="PTHR35848">
    <property type="entry name" value="OXALATE-BINDING PROTEIN"/>
    <property type="match status" value="1"/>
</dbReference>
<dbReference type="Pfam" id="PF07883">
    <property type="entry name" value="Cupin_2"/>
    <property type="match status" value="1"/>
</dbReference>
<feature type="region of interest" description="Disordered" evidence="2">
    <location>
        <begin position="1"/>
        <end position="21"/>
    </location>
</feature>
<evidence type="ECO:0000313" key="4">
    <source>
        <dbReference type="EMBL" id="MCQ4813230.1"/>
    </source>
</evidence>
<dbReference type="InterPro" id="IPR011051">
    <property type="entry name" value="RmlC_Cupin_sf"/>
</dbReference>